<dbReference type="InParanoid" id="G0N9G1"/>
<dbReference type="HOGENOM" id="CLU_054590_3_0_1"/>
<dbReference type="InterPro" id="IPR050261">
    <property type="entry name" value="FrsA_esterase"/>
</dbReference>
<dbReference type="OrthoDB" id="17560at2759"/>
<dbReference type="FunCoup" id="G0N9G1">
    <property type="interactions" value="5"/>
</dbReference>
<dbReference type="STRING" id="135651.G0N9G1"/>
<keyword evidence="3" id="KW-1185">Reference proteome</keyword>
<dbReference type="InterPro" id="IPR029058">
    <property type="entry name" value="AB_hydrolase_fold"/>
</dbReference>
<dbReference type="Gene3D" id="3.40.50.1820">
    <property type="entry name" value="alpha/beta hydrolase"/>
    <property type="match status" value="1"/>
</dbReference>
<sequence>MSIHETIVYKDNDGNVYSGELYTPRSSDSESHPGVVIFPAFRGVTELEMERAEILAKEFGYVALVADIYGKGIRFTDIPTALTVIRPLKADRMGKLKPRLEASLNALRSVPSVNKNKLAAFGFCLGGLCSLDIARHRLDGVRAVISFHGTLNPIEGIPLDSLDDISIQVHHGDLDEHVPKSNVDAFHEEMRARNADFVFVSHGKAMHSFTDPESAKIAPSGVGYNENANKRSWTATLELLKEVFA</sequence>
<dbReference type="GO" id="GO:0016787">
    <property type="term" value="F:hydrolase activity"/>
    <property type="evidence" value="ECO:0007669"/>
    <property type="project" value="InterPro"/>
</dbReference>
<feature type="domain" description="Dienelactone hydrolase" evidence="1">
    <location>
        <begin position="22"/>
        <end position="243"/>
    </location>
</feature>
<name>G0N9G1_CAEBE</name>
<evidence type="ECO:0000259" key="1">
    <source>
        <dbReference type="Pfam" id="PF01738"/>
    </source>
</evidence>
<protein>
    <recommendedName>
        <fullName evidence="1">Dienelactone hydrolase domain-containing protein</fullName>
    </recommendedName>
</protein>
<evidence type="ECO:0000313" key="2">
    <source>
        <dbReference type="EMBL" id="EGT55766.1"/>
    </source>
</evidence>
<dbReference type="OMA" id="PEASICA"/>
<organism evidence="3">
    <name type="scientific">Caenorhabditis brenneri</name>
    <name type="common">Nematode worm</name>
    <dbReference type="NCBI Taxonomy" id="135651"/>
    <lineage>
        <taxon>Eukaryota</taxon>
        <taxon>Metazoa</taxon>
        <taxon>Ecdysozoa</taxon>
        <taxon>Nematoda</taxon>
        <taxon>Chromadorea</taxon>
        <taxon>Rhabditida</taxon>
        <taxon>Rhabditina</taxon>
        <taxon>Rhabditomorpha</taxon>
        <taxon>Rhabditoidea</taxon>
        <taxon>Rhabditidae</taxon>
        <taxon>Peloderinae</taxon>
        <taxon>Caenorhabditis</taxon>
    </lineage>
</organism>
<accession>G0N9G1</accession>
<dbReference type="AlphaFoldDB" id="G0N9G1"/>
<reference evidence="3" key="1">
    <citation type="submission" date="2011-07" db="EMBL/GenBank/DDBJ databases">
        <authorList>
            <consortium name="Caenorhabditis brenneri Sequencing and Analysis Consortium"/>
            <person name="Wilson R.K."/>
        </authorList>
    </citation>
    <scope>NUCLEOTIDE SEQUENCE [LARGE SCALE GENOMIC DNA]</scope>
    <source>
        <strain evidence="3">PB2801</strain>
    </source>
</reference>
<dbReference type="PANTHER" id="PTHR22946">
    <property type="entry name" value="DIENELACTONE HYDROLASE DOMAIN-CONTAINING PROTEIN-RELATED"/>
    <property type="match status" value="1"/>
</dbReference>
<dbReference type="SUPFAM" id="SSF53474">
    <property type="entry name" value="alpha/beta-Hydrolases"/>
    <property type="match status" value="1"/>
</dbReference>
<dbReference type="Pfam" id="PF01738">
    <property type="entry name" value="DLH"/>
    <property type="match status" value="1"/>
</dbReference>
<proteinExistence type="predicted"/>
<dbReference type="InterPro" id="IPR002925">
    <property type="entry name" value="Dienelactn_hydro"/>
</dbReference>
<gene>
    <name evidence="2" type="ORF">CAEBREN_13207</name>
</gene>
<evidence type="ECO:0000313" key="3">
    <source>
        <dbReference type="Proteomes" id="UP000008068"/>
    </source>
</evidence>
<dbReference type="Proteomes" id="UP000008068">
    <property type="component" value="Unassembled WGS sequence"/>
</dbReference>
<dbReference type="EMBL" id="GL379852">
    <property type="protein sequence ID" value="EGT55766.1"/>
    <property type="molecule type" value="Genomic_DNA"/>
</dbReference>
<dbReference type="PANTHER" id="PTHR22946:SF2">
    <property type="entry name" value="DIENELACTONE HYDROLASE DOMAIN-CONTAINING PROTEIN"/>
    <property type="match status" value="1"/>
</dbReference>
<dbReference type="eggNOG" id="ENOG502S55Z">
    <property type="taxonomic scope" value="Eukaryota"/>
</dbReference>